<evidence type="ECO:0000313" key="3">
    <source>
        <dbReference type="Proteomes" id="UP000823201"/>
    </source>
</evidence>
<dbReference type="EMBL" id="JAFBEV010000003">
    <property type="protein sequence ID" value="MBM7657102.1"/>
    <property type="molecule type" value="Genomic_DNA"/>
</dbReference>
<gene>
    <name evidence="2" type="ORF">JOC27_000543</name>
</gene>
<feature type="transmembrane region" description="Helical" evidence="1">
    <location>
        <begin position="32"/>
        <end position="51"/>
    </location>
</feature>
<dbReference type="RefSeq" id="WP_205005459.1">
    <property type="nucleotide sequence ID" value="NZ_CBCRXA010000003.1"/>
</dbReference>
<dbReference type="Pfam" id="PF06946">
    <property type="entry name" value="Phage_holin_5_1"/>
    <property type="match status" value="1"/>
</dbReference>
<dbReference type="Proteomes" id="UP000823201">
    <property type="component" value="Unassembled WGS sequence"/>
</dbReference>
<name>A0ABS2Q809_9BACL</name>
<sequence length="92" mass="9770">MQDVLMLATVLAPILTGAVQLLKKTYPIPKNWIPLIALLLGIALGFFSTPFSTLETASRLWAGGMAGLSSTGLFELAFNNRSGTSKTNSKGK</sequence>
<comment type="caution">
    <text evidence="2">The sequence shown here is derived from an EMBL/GenBank/DDBJ whole genome shotgun (WGS) entry which is preliminary data.</text>
</comment>
<keyword evidence="1" id="KW-1133">Transmembrane helix</keyword>
<protein>
    <submittedName>
        <fullName evidence="2">Uncharacterized membrane protein (DUF441 family)</fullName>
    </submittedName>
</protein>
<evidence type="ECO:0000256" key="1">
    <source>
        <dbReference type="SAM" id="Phobius"/>
    </source>
</evidence>
<dbReference type="InterPro" id="IPR009708">
    <property type="entry name" value="Phage_A118_holin/antiholin"/>
</dbReference>
<reference evidence="2 3" key="1">
    <citation type="submission" date="2021-01" db="EMBL/GenBank/DDBJ databases">
        <title>Genomic Encyclopedia of Type Strains, Phase IV (KMG-IV): sequencing the most valuable type-strain genomes for metagenomic binning, comparative biology and taxonomic classification.</title>
        <authorList>
            <person name="Goeker M."/>
        </authorList>
    </citation>
    <scope>NUCLEOTIDE SEQUENCE [LARGE SCALE GENOMIC DNA]</scope>
    <source>
        <strain evidence="2 3">DSM 100968</strain>
    </source>
</reference>
<proteinExistence type="predicted"/>
<keyword evidence="1" id="KW-0812">Transmembrane</keyword>
<accession>A0ABS2Q809</accession>
<organism evidence="2 3">
    <name type="scientific">Sporolactobacillus spathodeae</name>
    <dbReference type="NCBI Taxonomy" id="1465502"/>
    <lineage>
        <taxon>Bacteria</taxon>
        <taxon>Bacillati</taxon>
        <taxon>Bacillota</taxon>
        <taxon>Bacilli</taxon>
        <taxon>Bacillales</taxon>
        <taxon>Sporolactobacillaceae</taxon>
        <taxon>Sporolactobacillus</taxon>
    </lineage>
</organism>
<evidence type="ECO:0000313" key="2">
    <source>
        <dbReference type="EMBL" id="MBM7657102.1"/>
    </source>
</evidence>
<keyword evidence="1" id="KW-0472">Membrane</keyword>
<keyword evidence="3" id="KW-1185">Reference proteome</keyword>